<name>A0A8H6G2I5_9LECA</name>
<dbReference type="RefSeq" id="XP_037168647.1">
    <property type="nucleotide sequence ID" value="XM_037304554.1"/>
</dbReference>
<dbReference type="Proteomes" id="UP000578531">
    <property type="component" value="Unassembled WGS sequence"/>
</dbReference>
<proteinExistence type="predicted"/>
<dbReference type="EMBL" id="JACCJC010000006">
    <property type="protein sequence ID" value="KAF6239360.1"/>
    <property type="molecule type" value="Genomic_DNA"/>
</dbReference>
<sequence>MDETGFRIGCGIVHCVITLDKSKPLRFVDPDNRDYITSVECISAAGWKSGTPRYNSRRVHTSRSCQNPHKAEDVIKYGQWFEALLATQAFVIPKGMRQPLARFVKGSIANGYSRQIAERDIEAIHKEAVVKRARKTLSGTVAQKGGWMSVDQIRKSLTVVEETAIEKAEKALKRATRAEEIQQEKADKAIKAYIRKLDYGLWKLVHAHWDVFIRIRVIGRDLCRIRKE</sequence>
<evidence type="ECO:0000313" key="1">
    <source>
        <dbReference type="EMBL" id="KAF6239360.1"/>
    </source>
</evidence>
<organism evidence="1 2">
    <name type="scientific">Letharia columbiana</name>
    <dbReference type="NCBI Taxonomy" id="112416"/>
    <lineage>
        <taxon>Eukaryota</taxon>
        <taxon>Fungi</taxon>
        <taxon>Dikarya</taxon>
        <taxon>Ascomycota</taxon>
        <taxon>Pezizomycotina</taxon>
        <taxon>Lecanoromycetes</taxon>
        <taxon>OSLEUM clade</taxon>
        <taxon>Lecanoromycetidae</taxon>
        <taxon>Lecanorales</taxon>
        <taxon>Lecanorineae</taxon>
        <taxon>Parmeliaceae</taxon>
        <taxon>Letharia</taxon>
    </lineage>
</organism>
<reference evidence="1 2" key="1">
    <citation type="journal article" date="2020" name="Genomics">
        <title>Complete, high-quality genomes from long-read metagenomic sequencing of two wolf lichen thalli reveals enigmatic genome architecture.</title>
        <authorList>
            <person name="McKenzie S.K."/>
            <person name="Walston R.F."/>
            <person name="Allen J.L."/>
        </authorList>
    </citation>
    <scope>NUCLEOTIDE SEQUENCE [LARGE SCALE GENOMIC DNA]</scope>
    <source>
        <strain evidence="1">WasteWater2</strain>
    </source>
</reference>
<dbReference type="OrthoDB" id="5428189at2759"/>
<gene>
    <name evidence="1" type="ORF">HO173_002622</name>
</gene>
<dbReference type="GeneID" id="59284294"/>
<evidence type="ECO:0000313" key="2">
    <source>
        <dbReference type="Proteomes" id="UP000578531"/>
    </source>
</evidence>
<protein>
    <submittedName>
        <fullName evidence="1">Uncharacterized protein</fullName>
    </submittedName>
</protein>
<keyword evidence="2" id="KW-1185">Reference proteome</keyword>
<accession>A0A8H6G2I5</accession>
<dbReference type="AlphaFoldDB" id="A0A8H6G2I5"/>
<comment type="caution">
    <text evidence="1">The sequence shown here is derived from an EMBL/GenBank/DDBJ whole genome shotgun (WGS) entry which is preliminary data.</text>
</comment>